<proteinExistence type="predicted"/>
<organism evidence="1 2">
    <name type="scientific">Niabella soli DSM 19437</name>
    <dbReference type="NCBI Taxonomy" id="929713"/>
    <lineage>
        <taxon>Bacteria</taxon>
        <taxon>Pseudomonadati</taxon>
        <taxon>Bacteroidota</taxon>
        <taxon>Chitinophagia</taxon>
        <taxon>Chitinophagales</taxon>
        <taxon>Chitinophagaceae</taxon>
        <taxon>Niabella</taxon>
    </lineage>
</organism>
<sequence length="34" mass="4020">MILILFFTNEQVRVHMPVVFFKDSAHLHDPVQIP</sequence>
<protein>
    <submittedName>
        <fullName evidence="1">Uncharacterized protein</fullName>
    </submittedName>
</protein>
<accession>W0F4U5</accession>
<dbReference type="EMBL" id="CP007035">
    <property type="protein sequence ID" value="AHF18100.1"/>
    <property type="molecule type" value="Genomic_DNA"/>
</dbReference>
<dbReference type="HOGENOM" id="CLU_3374822_0_0_10"/>
<evidence type="ECO:0000313" key="1">
    <source>
        <dbReference type="EMBL" id="AHF18100.1"/>
    </source>
</evidence>
<reference evidence="1 2" key="1">
    <citation type="submission" date="2013-12" db="EMBL/GenBank/DDBJ databases">
        <authorList>
            <consortium name="DOE Joint Genome Institute"/>
            <person name="Eisen J."/>
            <person name="Huntemann M."/>
            <person name="Han J."/>
            <person name="Chen A."/>
            <person name="Kyrpides N."/>
            <person name="Mavromatis K."/>
            <person name="Markowitz V."/>
            <person name="Palaniappan K."/>
            <person name="Ivanova N."/>
            <person name="Schaumberg A."/>
            <person name="Pati A."/>
            <person name="Liolios K."/>
            <person name="Nordberg H.P."/>
            <person name="Cantor M.N."/>
            <person name="Hua S.X."/>
            <person name="Woyke T."/>
        </authorList>
    </citation>
    <scope>NUCLEOTIDE SEQUENCE [LARGE SCALE GENOMIC DNA]</scope>
    <source>
        <strain evidence="2">DSM 19437</strain>
    </source>
</reference>
<dbReference type="Proteomes" id="UP000003586">
    <property type="component" value="Chromosome"/>
</dbReference>
<dbReference type="AlphaFoldDB" id="W0F4U5"/>
<name>W0F4U5_9BACT</name>
<evidence type="ECO:0000313" key="2">
    <source>
        <dbReference type="Proteomes" id="UP000003586"/>
    </source>
</evidence>
<gene>
    <name evidence="1" type="ORF">NIASO_20585</name>
</gene>
<dbReference type="KEGG" id="nso:NIASO_20585"/>
<keyword evidence="2" id="KW-1185">Reference proteome</keyword>